<evidence type="ECO:0000313" key="3">
    <source>
        <dbReference type="Proteomes" id="UP000503640"/>
    </source>
</evidence>
<dbReference type="Gene3D" id="2.60.120.10">
    <property type="entry name" value="Jelly Rolls"/>
    <property type="match status" value="1"/>
</dbReference>
<dbReference type="InterPro" id="IPR018490">
    <property type="entry name" value="cNMP-bd_dom_sf"/>
</dbReference>
<dbReference type="Proteomes" id="UP000503640">
    <property type="component" value="Unassembled WGS sequence"/>
</dbReference>
<dbReference type="PANTHER" id="PTHR24567:SF74">
    <property type="entry name" value="HTH-TYPE TRANSCRIPTIONAL REGULATOR ARCR"/>
    <property type="match status" value="1"/>
</dbReference>
<dbReference type="CDD" id="cd00038">
    <property type="entry name" value="CAP_ED"/>
    <property type="match status" value="1"/>
</dbReference>
<name>A0A7I9VNL4_9BACT</name>
<reference evidence="3" key="1">
    <citation type="journal article" date="2020" name="Appl. Environ. Microbiol.">
        <title>Diazotrophic Anaeromyxobacter Isolates from Soils.</title>
        <authorList>
            <person name="Masuda Y."/>
            <person name="Yamanaka H."/>
            <person name="Xu Z.X."/>
            <person name="Shiratori Y."/>
            <person name="Aono T."/>
            <person name="Amachi S."/>
            <person name="Senoo K."/>
            <person name="Itoh H."/>
        </authorList>
    </citation>
    <scope>NUCLEOTIDE SEQUENCE [LARGE SCALE GENOMIC DNA]</scope>
    <source>
        <strain evidence="3">R267</strain>
    </source>
</reference>
<dbReference type="GO" id="GO:0005829">
    <property type="term" value="C:cytosol"/>
    <property type="evidence" value="ECO:0007669"/>
    <property type="project" value="TreeGrafter"/>
</dbReference>
<dbReference type="Pfam" id="PF00027">
    <property type="entry name" value="cNMP_binding"/>
    <property type="match status" value="1"/>
</dbReference>
<dbReference type="RefSeq" id="WP_176065517.1">
    <property type="nucleotide sequence ID" value="NZ_BJTG01000005.1"/>
</dbReference>
<sequence>MAADDVKARAELLDATRWANEFAWAEIESLAVHLRVERRRKGEVVCREGAAEPSLFVIATGSVSILKQDTGEQPKLLARLGPGQTIGEMALLDGQPRSATVAAAEDLVLLVLDRAALERLVDEKPRLGVKLLWKLARFLSQRLRQTSGNLADKLK</sequence>
<dbReference type="GO" id="GO:0003700">
    <property type="term" value="F:DNA-binding transcription factor activity"/>
    <property type="evidence" value="ECO:0007669"/>
    <property type="project" value="TreeGrafter"/>
</dbReference>
<proteinExistence type="predicted"/>
<dbReference type="PROSITE" id="PS50042">
    <property type="entry name" value="CNMP_BINDING_3"/>
    <property type="match status" value="1"/>
</dbReference>
<protein>
    <submittedName>
        <fullName evidence="2">Cyclic nucleotide-binding protein</fullName>
    </submittedName>
</protein>
<evidence type="ECO:0000313" key="2">
    <source>
        <dbReference type="EMBL" id="GEJ57700.1"/>
    </source>
</evidence>
<dbReference type="PROSITE" id="PS00889">
    <property type="entry name" value="CNMP_BINDING_2"/>
    <property type="match status" value="1"/>
</dbReference>
<dbReference type="EMBL" id="BJTG01000005">
    <property type="protein sequence ID" value="GEJ57700.1"/>
    <property type="molecule type" value="Genomic_DNA"/>
</dbReference>
<accession>A0A7I9VNL4</accession>
<dbReference type="InterPro" id="IPR018488">
    <property type="entry name" value="cNMP-bd_CS"/>
</dbReference>
<organism evidence="2 3">
    <name type="scientific">Anaeromyxobacter diazotrophicus</name>
    <dbReference type="NCBI Taxonomy" id="2590199"/>
    <lineage>
        <taxon>Bacteria</taxon>
        <taxon>Pseudomonadati</taxon>
        <taxon>Myxococcota</taxon>
        <taxon>Myxococcia</taxon>
        <taxon>Myxococcales</taxon>
        <taxon>Cystobacterineae</taxon>
        <taxon>Anaeromyxobacteraceae</taxon>
        <taxon>Anaeromyxobacter</taxon>
    </lineage>
</organism>
<dbReference type="InterPro" id="IPR000595">
    <property type="entry name" value="cNMP-bd_dom"/>
</dbReference>
<dbReference type="SUPFAM" id="SSF51206">
    <property type="entry name" value="cAMP-binding domain-like"/>
    <property type="match status" value="1"/>
</dbReference>
<keyword evidence="3" id="KW-1185">Reference proteome</keyword>
<gene>
    <name evidence="2" type="ORF">AMYX_24410</name>
</gene>
<feature type="domain" description="Cyclic nucleotide-binding" evidence="1">
    <location>
        <begin position="26"/>
        <end position="121"/>
    </location>
</feature>
<dbReference type="AlphaFoldDB" id="A0A7I9VNL4"/>
<dbReference type="InterPro" id="IPR050397">
    <property type="entry name" value="Env_Response_Regulators"/>
</dbReference>
<dbReference type="SMART" id="SM00100">
    <property type="entry name" value="cNMP"/>
    <property type="match status" value="1"/>
</dbReference>
<evidence type="ECO:0000259" key="1">
    <source>
        <dbReference type="PROSITE" id="PS50042"/>
    </source>
</evidence>
<dbReference type="PANTHER" id="PTHR24567">
    <property type="entry name" value="CRP FAMILY TRANSCRIPTIONAL REGULATORY PROTEIN"/>
    <property type="match status" value="1"/>
</dbReference>
<comment type="caution">
    <text evidence="2">The sequence shown here is derived from an EMBL/GenBank/DDBJ whole genome shotgun (WGS) entry which is preliminary data.</text>
</comment>
<dbReference type="InterPro" id="IPR014710">
    <property type="entry name" value="RmlC-like_jellyroll"/>
</dbReference>